<reference evidence="1 2" key="1">
    <citation type="journal article" date="2019" name="Sci. Rep.">
        <title>Orb-weaving spider Araneus ventricosus genome elucidates the spidroin gene catalogue.</title>
        <authorList>
            <person name="Kono N."/>
            <person name="Nakamura H."/>
            <person name="Ohtoshi R."/>
            <person name="Moran D.A.P."/>
            <person name="Shinohara A."/>
            <person name="Yoshida Y."/>
            <person name="Fujiwara M."/>
            <person name="Mori M."/>
            <person name="Tomita M."/>
            <person name="Arakawa K."/>
        </authorList>
    </citation>
    <scope>NUCLEOTIDE SEQUENCE [LARGE SCALE GENOMIC DNA]</scope>
</reference>
<dbReference type="AlphaFoldDB" id="A0A4Y2CJL9"/>
<protein>
    <submittedName>
        <fullName evidence="1">Uncharacterized protein</fullName>
    </submittedName>
</protein>
<accession>A0A4Y2CJL9</accession>
<evidence type="ECO:0000313" key="2">
    <source>
        <dbReference type="Proteomes" id="UP000499080"/>
    </source>
</evidence>
<dbReference type="Proteomes" id="UP000499080">
    <property type="component" value="Unassembled WGS sequence"/>
</dbReference>
<organism evidence="1 2">
    <name type="scientific">Araneus ventricosus</name>
    <name type="common">Orbweaver spider</name>
    <name type="synonym">Epeira ventricosa</name>
    <dbReference type="NCBI Taxonomy" id="182803"/>
    <lineage>
        <taxon>Eukaryota</taxon>
        <taxon>Metazoa</taxon>
        <taxon>Ecdysozoa</taxon>
        <taxon>Arthropoda</taxon>
        <taxon>Chelicerata</taxon>
        <taxon>Arachnida</taxon>
        <taxon>Araneae</taxon>
        <taxon>Araneomorphae</taxon>
        <taxon>Entelegynae</taxon>
        <taxon>Araneoidea</taxon>
        <taxon>Araneidae</taxon>
        <taxon>Araneus</taxon>
    </lineage>
</organism>
<name>A0A4Y2CJL9_ARAVE</name>
<proteinExistence type="predicted"/>
<dbReference type="EMBL" id="BGPR01000196">
    <property type="protein sequence ID" value="GBM03938.1"/>
    <property type="molecule type" value="Genomic_DNA"/>
</dbReference>
<gene>
    <name evidence="1" type="ORF">AVEN_185431_1</name>
</gene>
<evidence type="ECO:0000313" key="1">
    <source>
        <dbReference type="EMBL" id="GBM03938.1"/>
    </source>
</evidence>
<sequence>MSSRGDYTRTVLGSQSSNSSVLIGFERVDRLGSLLECESLRNLSLELYPLCELVSCQTPSGFESAVAARISELLSVCVAILCKCCFSCYLRFVFSRIFGNKISSYQKLQTVFDVNHGISSFTYCLVEEHPAASISPIKSVDRRDIAQTHGQEILAIPAEERNMRLYANVLPIPIVMS</sequence>
<keyword evidence="2" id="KW-1185">Reference proteome</keyword>
<comment type="caution">
    <text evidence="1">The sequence shown here is derived from an EMBL/GenBank/DDBJ whole genome shotgun (WGS) entry which is preliminary data.</text>
</comment>